<feature type="domain" description="Fe-containing alcohol dehydrogenase-like C-terminal" evidence="3">
    <location>
        <begin position="213"/>
        <end position="401"/>
    </location>
</feature>
<evidence type="ECO:0000259" key="2">
    <source>
        <dbReference type="Pfam" id="PF00465"/>
    </source>
</evidence>
<evidence type="ECO:0000313" key="4">
    <source>
        <dbReference type="EMBL" id="GAV23506.1"/>
    </source>
</evidence>
<dbReference type="FunFam" id="3.40.50.1970:FF:000003">
    <property type="entry name" value="Alcohol dehydrogenase, iron-containing"/>
    <property type="match status" value="1"/>
</dbReference>
<gene>
    <name evidence="4" type="ORF">cpu_20160</name>
</gene>
<dbReference type="PANTHER" id="PTHR11496">
    <property type="entry name" value="ALCOHOL DEHYDROGENASE"/>
    <property type="match status" value="1"/>
</dbReference>
<dbReference type="PANTHER" id="PTHR11496:SF83">
    <property type="entry name" value="HYDROXYACID-OXOACID TRANSHYDROGENASE, MITOCHONDRIAL"/>
    <property type="match status" value="1"/>
</dbReference>
<dbReference type="Gene3D" id="3.40.50.1970">
    <property type="match status" value="1"/>
</dbReference>
<dbReference type="Pfam" id="PF00465">
    <property type="entry name" value="Fe-ADH"/>
    <property type="match status" value="1"/>
</dbReference>
<sequence>MERGKYGFEDPVRRLLFTLAGTSGVRGLQSAVIGPRILMGPRALNTLVGMGKTICRNNRVLIITDKIVKPNAEKVKEIFSNAGYHVEMWDEVQPEPPVENIFAGVEAVKNSDASLIIAIGGGSVIDAAKVIWLLYERPDVDFRKLSPVDSLGLRKKALFAAIPTTAGTGSEATSAAVITEGGHKMSLSHPEFVPDFAILDPNFTVSLPPNLTLWTGVDALAHAVGAYLSGWANEYTDAYAFQAIKLIFKFLPRAVADGRDLESRQKMLIAANLAGLAFSNAAPGIDHALGHTLGKKFGLHHGLCVGAFLPYVFEFYARHLTKTDELAKALGFGKGEEFLNSLVEFYKKLGFTFKFSDYLQVSEEAFKQALPELVSWALIDPVSILSPIPVTPKDYEEIFVASFYGTLKGGVR</sequence>
<reference evidence="5" key="1">
    <citation type="submission" date="2016-12" db="EMBL/GenBank/DDBJ databases">
        <title>Draft Genome Sequences od Carboxydothermus pertinax and islandicus, Hydrogenogenic Carboxydotrophic Bacteria.</title>
        <authorList>
            <person name="Fukuyama Y."/>
            <person name="Ohmae K."/>
            <person name="Yoneda Y."/>
            <person name="Yoshida T."/>
            <person name="Sako Y."/>
        </authorList>
    </citation>
    <scope>NUCLEOTIDE SEQUENCE [LARGE SCALE GENOMIC DNA]</scope>
    <source>
        <strain evidence="5">Ug1</strain>
    </source>
</reference>
<dbReference type="InterPro" id="IPR039697">
    <property type="entry name" value="Alcohol_dehydrogenase_Fe"/>
</dbReference>
<evidence type="ECO:0000256" key="1">
    <source>
        <dbReference type="ARBA" id="ARBA00023002"/>
    </source>
</evidence>
<dbReference type="EMBL" id="BDJK01000055">
    <property type="protein sequence ID" value="GAV23506.1"/>
    <property type="molecule type" value="Genomic_DNA"/>
</dbReference>
<dbReference type="Proteomes" id="UP000187485">
    <property type="component" value="Unassembled WGS sequence"/>
</dbReference>
<keyword evidence="1" id="KW-0560">Oxidoreductase</keyword>
<evidence type="ECO:0000313" key="5">
    <source>
        <dbReference type="Proteomes" id="UP000187485"/>
    </source>
</evidence>
<proteinExistence type="predicted"/>
<dbReference type="Pfam" id="PF25137">
    <property type="entry name" value="ADH_Fe_C"/>
    <property type="match status" value="1"/>
</dbReference>
<dbReference type="AlphaFoldDB" id="A0A1L8CX53"/>
<dbReference type="GO" id="GO:0046872">
    <property type="term" value="F:metal ion binding"/>
    <property type="evidence" value="ECO:0007669"/>
    <property type="project" value="InterPro"/>
</dbReference>
<dbReference type="STRING" id="870242.cpu_20160"/>
<organism evidence="4 5">
    <name type="scientific">Carboxydothermus pertinax</name>
    <dbReference type="NCBI Taxonomy" id="870242"/>
    <lineage>
        <taxon>Bacteria</taxon>
        <taxon>Bacillati</taxon>
        <taxon>Bacillota</taxon>
        <taxon>Clostridia</taxon>
        <taxon>Thermoanaerobacterales</taxon>
        <taxon>Thermoanaerobacteraceae</taxon>
        <taxon>Carboxydothermus</taxon>
    </lineage>
</organism>
<dbReference type="InterPro" id="IPR001670">
    <property type="entry name" value="ADH_Fe/GldA"/>
</dbReference>
<dbReference type="InterPro" id="IPR056798">
    <property type="entry name" value="ADH_Fe_C"/>
</dbReference>
<dbReference type="RefSeq" id="WP_075859915.1">
    <property type="nucleotide sequence ID" value="NZ_BDJK01000055.1"/>
</dbReference>
<evidence type="ECO:0000259" key="3">
    <source>
        <dbReference type="Pfam" id="PF25137"/>
    </source>
</evidence>
<keyword evidence="5" id="KW-1185">Reference proteome</keyword>
<comment type="caution">
    <text evidence="4">The sequence shown here is derived from an EMBL/GenBank/DDBJ whole genome shotgun (WGS) entry which is preliminary data.</text>
</comment>
<protein>
    <submittedName>
        <fullName evidence="4">Uncharacterized protein</fullName>
    </submittedName>
</protein>
<dbReference type="SUPFAM" id="SSF56796">
    <property type="entry name" value="Dehydroquinate synthase-like"/>
    <property type="match status" value="1"/>
</dbReference>
<feature type="domain" description="Alcohol dehydrogenase iron-type/glycerol dehydrogenase GldA" evidence="2">
    <location>
        <begin position="36"/>
        <end position="201"/>
    </location>
</feature>
<dbReference type="Gene3D" id="1.20.1090.10">
    <property type="entry name" value="Dehydroquinate synthase-like - alpha domain"/>
    <property type="match status" value="1"/>
</dbReference>
<name>A0A1L8CX53_9THEO</name>
<dbReference type="CDD" id="cd14862">
    <property type="entry name" value="Fe-ADH-like"/>
    <property type="match status" value="1"/>
</dbReference>
<accession>A0A1L8CX53</accession>
<dbReference type="GO" id="GO:0004022">
    <property type="term" value="F:alcohol dehydrogenase (NAD+) activity"/>
    <property type="evidence" value="ECO:0007669"/>
    <property type="project" value="UniProtKB-ARBA"/>
</dbReference>
<dbReference type="OrthoDB" id="9804734at2"/>